<keyword evidence="2" id="KW-0812">Transmembrane</keyword>
<dbReference type="EMBL" id="CADCTF010000111">
    <property type="protein sequence ID" value="CAA9252765.1"/>
    <property type="molecule type" value="Genomic_DNA"/>
</dbReference>
<evidence type="ECO:0000256" key="1">
    <source>
        <dbReference type="SAM" id="MobiDB-lite"/>
    </source>
</evidence>
<name>A0A6J4IJX4_9ACTN</name>
<keyword evidence="2" id="KW-0472">Membrane</keyword>
<gene>
    <name evidence="4" type="ORF">AVDCRST_MAG50-2338</name>
</gene>
<feature type="transmembrane region" description="Helical" evidence="2">
    <location>
        <begin position="52"/>
        <end position="77"/>
    </location>
</feature>
<dbReference type="InterPro" id="IPR018392">
    <property type="entry name" value="LysM"/>
</dbReference>
<dbReference type="PROSITE" id="PS51782">
    <property type="entry name" value="LYSM"/>
    <property type="match status" value="1"/>
</dbReference>
<dbReference type="AlphaFoldDB" id="A0A6J4IJX4"/>
<dbReference type="Pfam" id="PF01476">
    <property type="entry name" value="LysM"/>
    <property type="match status" value="1"/>
</dbReference>
<reference evidence="4" key="1">
    <citation type="submission" date="2020-02" db="EMBL/GenBank/DDBJ databases">
        <authorList>
            <person name="Meier V. D."/>
        </authorList>
    </citation>
    <scope>NUCLEOTIDE SEQUENCE</scope>
    <source>
        <strain evidence="4">AVDCRST_MAG50</strain>
    </source>
</reference>
<feature type="compositionally biased region" description="Low complexity" evidence="1">
    <location>
        <begin position="83"/>
        <end position="93"/>
    </location>
</feature>
<keyword evidence="2" id="KW-1133">Transmembrane helix</keyword>
<feature type="region of interest" description="Disordered" evidence="1">
    <location>
        <begin position="83"/>
        <end position="105"/>
    </location>
</feature>
<sequence>MAAIAFPGPSGAAPRSWEPRLVPAPRPVRRSAPVGGARRSGVGPATYRRRRIVAAIVGVGLLVGIHVVAGVVTSLVVSATSAAASSSTSSIGGPTPPTAKAAERTHVVQPGDTVWGVARRFQPHGDVRPLVDAMVDARGGRPLQVGERLVVP</sequence>
<dbReference type="InterPro" id="IPR036779">
    <property type="entry name" value="LysM_dom_sf"/>
</dbReference>
<protein>
    <recommendedName>
        <fullName evidence="3">LysM domain-containing protein</fullName>
    </recommendedName>
</protein>
<feature type="region of interest" description="Disordered" evidence="1">
    <location>
        <begin position="1"/>
        <end position="42"/>
    </location>
</feature>
<evidence type="ECO:0000256" key="2">
    <source>
        <dbReference type="SAM" id="Phobius"/>
    </source>
</evidence>
<feature type="domain" description="LysM" evidence="3">
    <location>
        <begin position="104"/>
        <end position="151"/>
    </location>
</feature>
<dbReference type="Gene3D" id="3.10.350.10">
    <property type="entry name" value="LysM domain"/>
    <property type="match status" value="1"/>
</dbReference>
<organism evidence="4">
    <name type="scientific">uncultured Acidimicrobiales bacterium</name>
    <dbReference type="NCBI Taxonomy" id="310071"/>
    <lineage>
        <taxon>Bacteria</taxon>
        <taxon>Bacillati</taxon>
        <taxon>Actinomycetota</taxon>
        <taxon>Acidimicrobiia</taxon>
        <taxon>Acidimicrobiales</taxon>
        <taxon>environmental samples</taxon>
    </lineage>
</organism>
<evidence type="ECO:0000259" key="3">
    <source>
        <dbReference type="PROSITE" id="PS51782"/>
    </source>
</evidence>
<accession>A0A6J4IJX4</accession>
<dbReference type="CDD" id="cd00118">
    <property type="entry name" value="LysM"/>
    <property type="match status" value="1"/>
</dbReference>
<evidence type="ECO:0000313" key="4">
    <source>
        <dbReference type="EMBL" id="CAA9252765.1"/>
    </source>
</evidence>
<proteinExistence type="predicted"/>